<dbReference type="AlphaFoldDB" id="A0A7K1SGU6"/>
<feature type="transmembrane region" description="Helical" evidence="1">
    <location>
        <begin position="181"/>
        <end position="205"/>
    </location>
</feature>
<reference evidence="2 3" key="1">
    <citation type="submission" date="2019-12" db="EMBL/GenBank/DDBJ databases">
        <title>Spirosoma sp. HMF4905 genome sequencing and assembly.</title>
        <authorList>
            <person name="Kang H."/>
            <person name="Cha I."/>
            <person name="Kim H."/>
            <person name="Joh K."/>
        </authorList>
    </citation>
    <scope>NUCLEOTIDE SEQUENCE [LARGE SCALE GENOMIC DNA]</scope>
    <source>
        <strain evidence="2 3">HMF4905</strain>
    </source>
</reference>
<feature type="transmembrane region" description="Helical" evidence="1">
    <location>
        <begin position="12"/>
        <end position="34"/>
    </location>
</feature>
<feature type="transmembrane region" description="Helical" evidence="1">
    <location>
        <begin position="211"/>
        <end position="231"/>
    </location>
</feature>
<sequence>METIVFATDRRIGKLLILGAVLVFIPYTILTLIFDYPLILREDTGTILTRFQAGGSTLIAVWWAFAVTGLPLLEAYVLIGQRLENKLPFIRWATILGVASGLVQIIGLLRWTFVVPVLANNYVHSTDPAIRAASIVAFQTIHQYGGVVLGEHLGQLLTIAWTILIASAFNQLSLFPKWLSWFGYFASTIYLLAQGDLFATVIPGFPVWDLAGLIGSTLWLIWLVVAGFQFLKLGRQEVRMVLV</sequence>
<dbReference type="Pfam" id="PF14329">
    <property type="entry name" value="DUF4386"/>
    <property type="match status" value="1"/>
</dbReference>
<keyword evidence="3" id="KW-1185">Reference proteome</keyword>
<dbReference type="RefSeq" id="WP_157587522.1">
    <property type="nucleotide sequence ID" value="NZ_WPIN01000008.1"/>
</dbReference>
<dbReference type="InterPro" id="IPR025495">
    <property type="entry name" value="DUF4386"/>
</dbReference>
<accession>A0A7K1SGU6</accession>
<dbReference type="Proteomes" id="UP000436006">
    <property type="component" value="Unassembled WGS sequence"/>
</dbReference>
<protein>
    <submittedName>
        <fullName evidence="2">DUF4386 family protein</fullName>
    </submittedName>
</protein>
<keyword evidence="1" id="KW-0472">Membrane</keyword>
<organism evidence="2 3">
    <name type="scientific">Spirosoma arboris</name>
    <dbReference type="NCBI Taxonomy" id="2682092"/>
    <lineage>
        <taxon>Bacteria</taxon>
        <taxon>Pseudomonadati</taxon>
        <taxon>Bacteroidota</taxon>
        <taxon>Cytophagia</taxon>
        <taxon>Cytophagales</taxon>
        <taxon>Cytophagaceae</taxon>
        <taxon>Spirosoma</taxon>
    </lineage>
</organism>
<evidence type="ECO:0000313" key="2">
    <source>
        <dbReference type="EMBL" id="MVM32816.1"/>
    </source>
</evidence>
<feature type="transmembrane region" description="Helical" evidence="1">
    <location>
        <begin position="89"/>
        <end position="113"/>
    </location>
</feature>
<name>A0A7K1SGU6_9BACT</name>
<comment type="caution">
    <text evidence="2">The sequence shown here is derived from an EMBL/GenBank/DDBJ whole genome shotgun (WGS) entry which is preliminary data.</text>
</comment>
<feature type="transmembrane region" description="Helical" evidence="1">
    <location>
        <begin position="152"/>
        <end position="169"/>
    </location>
</feature>
<keyword evidence="1" id="KW-1133">Transmembrane helix</keyword>
<proteinExistence type="predicted"/>
<feature type="transmembrane region" description="Helical" evidence="1">
    <location>
        <begin position="54"/>
        <end position="77"/>
    </location>
</feature>
<gene>
    <name evidence="2" type="ORF">GO755_22435</name>
</gene>
<evidence type="ECO:0000313" key="3">
    <source>
        <dbReference type="Proteomes" id="UP000436006"/>
    </source>
</evidence>
<evidence type="ECO:0000256" key="1">
    <source>
        <dbReference type="SAM" id="Phobius"/>
    </source>
</evidence>
<keyword evidence="1" id="KW-0812">Transmembrane</keyword>
<dbReference type="EMBL" id="WPIN01000008">
    <property type="protein sequence ID" value="MVM32816.1"/>
    <property type="molecule type" value="Genomic_DNA"/>
</dbReference>